<dbReference type="Proteomes" id="UP000008367">
    <property type="component" value="Unassembled WGS sequence"/>
</dbReference>
<dbReference type="AlphaFoldDB" id="A0A454D3Y9"/>
<name>A0A454D3Y9_VIBHA</name>
<comment type="caution">
    <text evidence="2">The sequence shown here is derived from an EMBL/GenBank/DDBJ whole genome shotgun (WGS) entry which is preliminary data.</text>
</comment>
<evidence type="ECO:0000313" key="2">
    <source>
        <dbReference type="EMBL" id="EKM33364.1"/>
    </source>
</evidence>
<feature type="non-terminal residue" evidence="2">
    <location>
        <position position="1"/>
    </location>
</feature>
<dbReference type="EMBL" id="AJSR01000318">
    <property type="protein sequence ID" value="EKM33364.1"/>
    <property type="molecule type" value="Genomic_DNA"/>
</dbReference>
<protein>
    <submittedName>
        <fullName evidence="2">Putative transcriptional regulator domain protein</fullName>
    </submittedName>
</protein>
<accession>A0A454D3Y9</accession>
<evidence type="ECO:0000313" key="3">
    <source>
        <dbReference type="Proteomes" id="UP000008367"/>
    </source>
</evidence>
<keyword evidence="1" id="KW-1133">Transmembrane helix</keyword>
<evidence type="ECO:0000256" key="1">
    <source>
        <dbReference type="SAM" id="Phobius"/>
    </source>
</evidence>
<proteinExistence type="predicted"/>
<gene>
    <name evidence="2" type="ORF">VCHENC02_1174B</name>
</gene>
<feature type="transmembrane region" description="Helical" evidence="1">
    <location>
        <begin position="20"/>
        <end position="41"/>
    </location>
</feature>
<reference evidence="2 3" key="1">
    <citation type="submission" date="2012-10" db="EMBL/GenBank/DDBJ databases">
        <title>Genome sequence of Vibrio Cholerae HENC-02.</title>
        <authorList>
            <person name="Eppinger M."/>
            <person name="Hasan N.A."/>
            <person name="Sengamalay N."/>
            <person name="Hine E."/>
            <person name="Su Q."/>
            <person name="Daugherty S.C."/>
            <person name="Young S."/>
            <person name="Sadzewicz L."/>
            <person name="Tallon L."/>
            <person name="Cebula T.A."/>
            <person name="Ravel J."/>
            <person name="Colwell R.R."/>
        </authorList>
    </citation>
    <scope>NUCLEOTIDE SEQUENCE [LARGE SCALE GENOMIC DNA]</scope>
    <source>
        <strain evidence="2 3">HENC-02</strain>
    </source>
</reference>
<sequence>QTASRLCLGSESSSPTLLPSFLVLSTTTYLRTYCCCLWLLLGQARYQFLATFSLT</sequence>
<organism evidence="2 3">
    <name type="scientific">Vibrio harveyi</name>
    <name type="common">Beneckea harveyi</name>
    <dbReference type="NCBI Taxonomy" id="669"/>
    <lineage>
        <taxon>Bacteria</taxon>
        <taxon>Pseudomonadati</taxon>
        <taxon>Pseudomonadota</taxon>
        <taxon>Gammaproteobacteria</taxon>
        <taxon>Vibrionales</taxon>
        <taxon>Vibrionaceae</taxon>
        <taxon>Vibrio</taxon>
    </lineage>
</organism>
<keyword evidence="1" id="KW-0812">Transmembrane</keyword>
<keyword evidence="1" id="KW-0472">Membrane</keyword>